<dbReference type="RefSeq" id="WP_116000367.1">
    <property type="nucleotide sequence ID" value="NZ_QUOV01000001.1"/>
</dbReference>
<evidence type="ECO:0000256" key="1">
    <source>
        <dbReference type="SAM" id="Phobius"/>
    </source>
</evidence>
<dbReference type="AlphaFoldDB" id="A0A3E0UFR1"/>
<dbReference type="Pfam" id="PF04471">
    <property type="entry name" value="Mrr_cat"/>
    <property type="match status" value="1"/>
</dbReference>
<dbReference type="InterPro" id="IPR007560">
    <property type="entry name" value="Restrct_endonuc_IV_Mrr"/>
</dbReference>
<keyword evidence="1" id="KW-0812">Transmembrane</keyword>
<dbReference type="EMBL" id="QUOV01000001">
    <property type="protein sequence ID" value="REL35696.1"/>
    <property type="molecule type" value="Genomic_DNA"/>
</dbReference>
<accession>A0A3E0UFR1</accession>
<proteinExistence type="predicted"/>
<dbReference type="Proteomes" id="UP000256999">
    <property type="component" value="Unassembled WGS sequence"/>
</dbReference>
<comment type="caution">
    <text evidence="3">The sequence shown here is derived from an EMBL/GenBank/DDBJ whole genome shotgun (WGS) entry which is preliminary data.</text>
</comment>
<gene>
    <name evidence="3" type="ORF">DXX92_10290</name>
</gene>
<dbReference type="Gene3D" id="3.40.1350.10">
    <property type="match status" value="1"/>
</dbReference>
<reference evidence="3 4" key="1">
    <citation type="submission" date="2018-08" db="EMBL/GenBank/DDBJ databases">
        <title>Thalassotalea euphylliae genome.</title>
        <authorList>
            <person name="Summers S."/>
            <person name="Rice S.A."/>
            <person name="Freckelton M.L."/>
            <person name="Nedved B.T."/>
            <person name="Hadfield M.G."/>
        </authorList>
    </citation>
    <scope>NUCLEOTIDE SEQUENCE [LARGE SCALE GENOMIC DNA]</scope>
    <source>
        <strain evidence="3 4">H2</strain>
    </source>
</reference>
<dbReference type="SUPFAM" id="SSF52980">
    <property type="entry name" value="Restriction endonuclease-like"/>
    <property type="match status" value="1"/>
</dbReference>
<feature type="domain" description="Restriction endonuclease type IV Mrr" evidence="2">
    <location>
        <begin position="70"/>
        <end position="167"/>
    </location>
</feature>
<dbReference type="OrthoDB" id="5782056at2"/>
<protein>
    <recommendedName>
        <fullName evidence="2">Restriction endonuclease type IV Mrr domain-containing protein</fullName>
    </recommendedName>
</protein>
<sequence>MNSELLSLLLSILSSLVAFISVFLVRKAAKSILEENKIVLKNDKGEVREIFAEIGDSKNEYSAYLNEAIDFEKFVFEKLVELNLNVKDKPQNSMDKGYDLLFEKDGELVAVEVKSHKKPLSANAIKDYTSRLPSDIAIVFFISKSGFSSSAIELLEKYDKKVSLIDGSIDDLGSQLSSALVARGITRQLKSGPKTAG</sequence>
<keyword evidence="1" id="KW-0472">Membrane</keyword>
<evidence type="ECO:0000313" key="3">
    <source>
        <dbReference type="EMBL" id="REL35696.1"/>
    </source>
</evidence>
<feature type="transmembrane region" description="Helical" evidence="1">
    <location>
        <begin position="6"/>
        <end position="25"/>
    </location>
</feature>
<dbReference type="GO" id="GO:0009307">
    <property type="term" value="P:DNA restriction-modification system"/>
    <property type="evidence" value="ECO:0007669"/>
    <property type="project" value="InterPro"/>
</dbReference>
<evidence type="ECO:0000259" key="2">
    <source>
        <dbReference type="Pfam" id="PF04471"/>
    </source>
</evidence>
<dbReference type="InterPro" id="IPR011335">
    <property type="entry name" value="Restrct_endonuc-II-like"/>
</dbReference>
<name>A0A3E0UFR1_9GAMM</name>
<dbReference type="InterPro" id="IPR011856">
    <property type="entry name" value="tRNA_endonuc-like_dom_sf"/>
</dbReference>
<dbReference type="GO" id="GO:0003677">
    <property type="term" value="F:DNA binding"/>
    <property type="evidence" value="ECO:0007669"/>
    <property type="project" value="InterPro"/>
</dbReference>
<keyword evidence="1" id="KW-1133">Transmembrane helix</keyword>
<organism evidence="3 4">
    <name type="scientific">Thalassotalea euphylliae</name>
    <dbReference type="NCBI Taxonomy" id="1655234"/>
    <lineage>
        <taxon>Bacteria</taxon>
        <taxon>Pseudomonadati</taxon>
        <taxon>Pseudomonadota</taxon>
        <taxon>Gammaproteobacteria</taxon>
        <taxon>Alteromonadales</taxon>
        <taxon>Colwelliaceae</taxon>
        <taxon>Thalassotalea</taxon>
    </lineage>
</organism>
<evidence type="ECO:0000313" key="4">
    <source>
        <dbReference type="Proteomes" id="UP000256999"/>
    </source>
</evidence>
<dbReference type="GO" id="GO:0004519">
    <property type="term" value="F:endonuclease activity"/>
    <property type="evidence" value="ECO:0007669"/>
    <property type="project" value="InterPro"/>
</dbReference>